<dbReference type="InterPro" id="IPR012910">
    <property type="entry name" value="Plug_dom"/>
</dbReference>
<keyword evidence="8 10" id="KW-0472">Membrane</keyword>
<evidence type="ECO:0000256" key="5">
    <source>
        <dbReference type="ARBA" id="ARBA00023065"/>
    </source>
</evidence>
<keyword evidence="5" id="KW-0406">Ion transport</keyword>
<evidence type="ECO:0000256" key="8">
    <source>
        <dbReference type="PROSITE-ProRule" id="PRU01360"/>
    </source>
</evidence>
<evidence type="ECO:0000256" key="1">
    <source>
        <dbReference type="ARBA" id="ARBA00009810"/>
    </source>
</evidence>
<keyword evidence="7 15" id="KW-0675">Receptor</keyword>
<feature type="region of interest" description="Disordered" evidence="11">
    <location>
        <begin position="73"/>
        <end position="93"/>
    </location>
</feature>
<protein>
    <submittedName>
        <fullName evidence="15">TonB-dependent siderophore receptor</fullName>
    </submittedName>
</protein>
<feature type="domain" description="TonB-dependent receptor-like beta-barrel" evidence="13">
    <location>
        <begin position="253"/>
        <end position="700"/>
    </location>
</feature>
<organism evidence="15 16">
    <name type="scientific">Limnobaculum allomyrinae</name>
    <dbReference type="NCBI Taxonomy" id="2791986"/>
    <lineage>
        <taxon>Bacteria</taxon>
        <taxon>Pseudomonadati</taxon>
        <taxon>Pseudomonadota</taxon>
        <taxon>Gammaproteobacteria</taxon>
        <taxon>Enterobacterales</taxon>
        <taxon>Budviciaceae</taxon>
        <taxon>Limnobaculum</taxon>
    </lineage>
</organism>
<comment type="caution">
    <text evidence="15">The sequence shown here is derived from an EMBL/GenBank/DDBJ whole genome shotgun (WGS) entry which is preliminary data.</text>
</comment>
<keyword evidence="8" id="KW-0998">Cell outer membrane</keyword>
<feature type="short sequence motif" description="TonB box" evidence="9">
    <location>
        <begin position="61"/>
        <end position="67"/>
    </location>
</feature>
<keyword evidence="8" id="KW-1134">Transmembrane beta strand</keyword>
<dbReference type="Pfam" id="PF00593">
    <property type="entry name" value="TonB_dep_Rec_b-barrel"/>
    <property type="match status" value="1"/>
</dbReference>
<dbReference type="InterPro" id="IPR000531">
    <property type="entry name" value="Beta-barrel_TonB"/>
</dbReference>
<feature type="signal peptide" evidence="12">
    <location>
        <begin position="1"/>
        <end position="47"/>
    </location>
</feature>
<evidence type="ECO:0000256" key="6">
    <source>
        <dbReference type="ARBA" id="ARBA00023077"/>
    </source>
</evidence>
<evidence type="ECO:0000256" key="11">
    <source>
        <dbReference type="SAM" id="MobiDB-lite"/>
    </source>
</evidence>
<dbReference type="NCBIfam" id="TIGR01783">
    <property type="entry name" value="TonB-siderophor"/>
    <property type="match status" value="1"/>
</dbReference>
<keyword evidence="4" id="KW-0408">Iron</keyword>
<feature type="domain" description="TonB-dependent receptor plug" evidence="14">
    <location>
        <begin position="77"/>
        <end position="178"/>
    </location>
</feature>
<feature type="chain" id="PRO_5045874013" evidence="12">
    <location>
        <begin position="48"/>
        <end position="729"/>
    </location>
</feature>
<dbReference type="EMBL" id="JADRCR010000002">
    <property type="protein sequence ID" value="MBK5143498.1"/>
    <property type="molecule type" value="Genomic_DNA"/>
</dbReference>
<evidence type="ECO:0000259" key="13">
    <source>
        <dbReference type="Pfam" id="PF00593"/>
    </source>
</evidence>
<dbReference type="CDD" id="cd01347">
    <property type="entry name" value="ligand_gated_channel"/>
    <property type="match status" value="1"/>
</dbReference>
<evidence type="ECO:0000256" key="12">
    <source>
        <dbReference type="SAM" id="SignalP"/>
    </source>
</evidence>
<dbReference type="Proteomes" id="UP001296921">
    <property type="component" value="Unassembled WGS sequence"/>
</dbReference>
<evidence type="ECO:0000256" key="7">
    <source>
        <dbReference type="ARBA" id="ARBA00023170"/>
    </source>
</evidence>
<proteinExistence type="inferred from homology"/>
<dbReference type="InterPro" id="IPR010105">
    <property type="entry name" value="TonB_sidphr_rcpt"/>
</dbReference>
<evidence type="ECO:0000256" key="2">
    <source>
        <dbReference type="ARBA" id="ARBA00022496"/>
    </source>
</evidence>
<evidence type="ECO:0000256" key="10">
    <source>
        <dbReference type="RuleBase" id="RU003357"/>
    </source>
</evidence>
<keyword evidence="16" id="KW-1185">Reference proteome</keyword>
<comment type="similarity">
    <text evidence="1 8 10">Belongs to the TonB-dependent receptor family.</text>
</comment>
<keyword evidence="8" id="KW-0812">Transmembrane</keyword>
<evidence type="ECO:0000256" key="9">
    <source>
        <dbReference type="PROSITE-ProRule" id="PRU10143"/>
    </source>
</evidence>
<gene>
    <name evidence="15" type="ORF">I2494_07160</name>
</gene>
<dbReference type="InterPro" id="IPR039426">
    <property type="entry name" value="TonB-dep_rcpt-like"/>
</dbReference>
<reference evidence="15 16" key="1">
    <citation type="submission" date="2020-11" db="EMBL/GenBank/DDBJ databases">
        <title>Insectihabitans protaetiae gen. nov. sp. nov. and Insectihabitans allomyrinae sp. nov., isolated from larvae of Protaetia brevitarsis seulensis and Allomyrina dichotoma, respectively.</title>
        <authorList>
            <person name="Lee S.D."/>
            <person name="Byeon Y.-S."/>
            <person name="Kim S.-M."/>
            <person name="Yang H.L."/>
            <person name="Kim I.S."/>
        </authorList>
    </citation>
    <scope>NUCLEOTIDE SEQUENCE [LARGE SCALE GENOMIC DNA]</scope>
    <source>
        <strain evidence="15 16">BWR-B9</strain>
    </source>
</reference>
<sequence>MISILILKNMHQDTPSMNNSVAPNSPAYKPLAYAILLSLAAVSPAMAEETTNKKETDGNETLVVTGSNTAMKMDTPAAETPRSVSEVTEQDIKDRSAKKIDEALRYSAGIQTGQYGADNRTDWLIIRGFEWAPYQNGLASIYNEAGFYSWHQETYGIERIDALKGPASMLYGQNPPGGLVNIITKHPTRLKQGEIDVAYGSDDYRHFGIDTSGPVNDEGNVLYRFVGFAKKDNGPVDGASSERYYFAPSMSIDFNDKTSLTLLTSYMKDNTNPTSGFKLPYGTLQNTPFGKVDKDTSFGEPGYSVGDSEQFNISYELSHMFNDTWTFKQNGSYSYLNLLLRNVYGSYMLDDRNVQRGLTYRDGSAQNYAIDNRLVGNWTSDRFENTLLLGTDYSTINSRGTDGNIYSFGSPLDVFNPVYGNYTPASDDELFGHHTKRFQTGLYVQNQLKFDDKWLLLLGGRYDKARSSDIISNAGANSNTVDSRIDMDDHKYTKSAGLMYLSDNGLNPYISYSESFQPLSGRDGRNKPYEPQTGQQTEIGVKYVPAGFNGYFNAAAFEMYQKNILTTSNDPTINYAQVQTGMARSRGLELEAVGYVTDSLQLHANYTLNRVETIRSGDSDEIGNRLPLTPLHMASLWANYSFNGKLEGLTIGSGVRYIGSTYGDKTNDKDLKVPAYTLWDAMVRYDINKEWQVQVNASNLTDTNYVSGCNYWCYYGEGRNVTAKVNYHW</sequence>
<accession>A0ABS1IP07</accession>
<dbReference type="Pfam" id="PF07715">
    <property type="entry name" value="Plug"/>
    <property type="match status" value="1"/>
</dbReference>
<keyword evidence="3 12" id="KW-0732">Signal</keyword>
<evidence type="ECO:0000256" key="3">
    <source>
        <dbReference type="ARBA" id="ARBA00022729"/>
    </source>
</evidence>
<evidence type="ECO:0000256" key="4">
    <source>
        <dbReference type="ARBA" id="ARBA00023004"/>
    </source>
</evidence>
<evidence type="ECO:0000259" key="14">
    <source>
        <dbReference type="Pfam" id="PF07715"/>
    </source>
</evidence>
<evidence type="ECO:0000313" key="15">
    <source>
        <dbReference type="EMBL" id="MBK5143498.1"/>
    </source>
</evidence>
<name>A0ABS1IP07_9GAMM</name>
<comment type="subcellular location">
    <subcellularLocation>
        <location evidence="8">Cell outer membrane</location>
        <topology evidence="8">Multi-pass membrane protein</topology>
    </subcellularLocation>
</comment>
<evidence type="ECO:0000313" key="16">
    <source>
        <dbReference type="Proteomes" id="UP001296921"/>
    </source>
</evidence>
<dbReference type="PANTHER" id="PTHR32552">
    <property type="entry name" value="FERRICHROME IRON RECEPTOR-RELATED"/>
    <property type="match status" value="1"/>
</dbReference>
<keyword evidence="2" id="KW-0410">Iron transport</keyword>
<dbReference type="PROSITE" id="PS52016">
    <property type="entry name" value="TONB_DEPENDENT_REC_3"/>
    <property type="match status" value="1"/>
</dbReference>
<keyword evidence="8" id="KW-0813">Transport</keyword>
<keyword evidence="6 9" id="KW-0798">TonB box</keyword>
<dbReference type="PANTHER" id="PTHR32552:SF68">
    <property type="entry name" value="FERRICHROME OUTER MEMBRANE TRANSPORTER_PHAGE RECEPTOR"/>
    <property type="match status" value="1"/>
</dbReference>
<dbReference type="InterPro" id="IPR010916">
    <property type="entry name" value="TonB_box_CS"/>
</dbReference>
<dbReference type="PROSITE" id="PS00430">
    <property type="entry name" value="TONB_DEPENDENT_REC_1"/>
    <property type="match status" value="1"/>
</dbReference>